<dbReference type="Gene3D" id="1.25.40.1050">
    <property type="match status" value="1"/>
</dbReference>
<evidence type="ECO:0000256" key="3">
    <source>
        <dbReference type="ARBA" id="ARBA00022839"/>
    </source>
</evidence>
<dbReference type="Gene3D" id="3.40.50.12390">
    <property type="match status" value="1"/>
</dbReference>
<feature type="domain" description="Xrn1 N-terminal" evidence="5">
    <location>
        <begin position="1"/>
        <end position="256"/>
    </location>
</feature>
<evidence type="ECO:0000256" key="2">
    <source>
        <dbReference type="ARBA" id="ARBA00022801"/>
    </source>
</evidence>
<evidence type="ECO:0000256" key="1">
    <source>
        <dbReference type="ARBA" id="ARBA00022722"/>
    </source>
</evidence>
<dbReference type="GO" id="GO:0003723">
    <property type="term" value="F:RNA binding"/>
    <property type="evidence" value="ECO:0007669"/>
    <property type="project" value="TreeGrafter"/>
</dbReference>
<dbReference type="CDD" id="cd18673">
    <property type="entry name" value="PIN_XRN1-2-like"/>
    <property type="match status" value="1"/>
</dbReference>
<feature type="domain" description="Xrn1 helical" evidence="6">
    <location>
        <begin position="551"/>
        <end position="629"/>
    </location>
</feature>
<dbReference type="InterPro" id="IPR004859">
    <property type="entry name" value="Xrn1_N"/>
</dbReference>
<dbReference type="Pfam" id="PF03159">
    <property type="entry name" value="XRN_N"/>
    <property type="match status" value="1"/>
</dbReference>
<evidence type="ECO:0000313" key="7">
    <source>
        <dbReference type="EMBL" id="QEA08181.1"/>
    </source>
</evidence>
<sequence length="652" mass="75735">MGIKYFFKWLKTNHSESIKCIDRHDNSQCIDVLLIDMNGIIHNSAQEVYGYGSFSFPKENACDKKVYSLVCRQIDRMVIQFKPKELILCIDGVAPRSKQIQQRQRRFLAAHDRKKPGTEFNFDCNKGNTSKFDSNSISPGTEFMHNLGRYIDIHIKQKQKPAFTGRETTDATQNNWRNKEQSWRQKDIAEWSNLTVVFANDKVSGEGEHKLLDYIRKYGNSYYTYCIYGSDADLIMLSMSALTTTAIKNIYVLRDEYKSPNYLLINIPNFVRNLIKDVKSNWTDKLDEKRFINDFIFMCFMVGNDFLPHIPSIEIMTNGIESMLAFYTKNKKYITDNNGLGKISCQDVVFNYESLLPILKDLEGLEQSLCNEKVNNPEYFRDDLLESSSFLVTNEFGQQKCVNINEYREKYMKKHFESSSEASLMYLEGMQWVLSYYTLKVPDWEWSYKYDYAPNLTSIIEAMSFKLGGREKRGASKKENNQYKLFPVNNSTEVATSSSSPRTLAAFPGVETTEPQETSGFQKSFSMVFQNSLQNTKLHPDRRDKQTKTSDAIPPFHQLLFILPPDSSNLLPYPLCEAFTNELKIYAPKELIIDRAGKRQEWEGIVLLPKLDQKVVTECYLKYKPYVTERKDLIRDIKGRTFKYQNGEVSFL</sequence>
<reference evidence="7" key="1">
    <citation type="journal article" date="2019" name="Viruses">
        <title>Detection and Characterization of Invertebrate Iridoviruses Found in Reptiles and Prey Insects in Europe over the Past Two Decades.</title>
        <authorList>
            <person name="Papp T."/>
            <person name="Marschang R.E."/>
        </authorList>
    </citation>
    <scope>NUCLEOTIDE SEQUENCE</scope>
    <source>
        <strain evidence="7">Liz-CrIV</strain>
    </source>
</reference>
<evidence type="ECO:0000259" key="6">
    <source>
        <dbReference type="Pfam" id="PF17846"/>
    </source>
</evidence>
<proteinExistence type="inferred from homology"/>
<dbReference type="InterPro" id="IPR027073">
    <property type="entry name" value="5_3_exoribonuclease"/>
</dbReference>
<accession>A0A5B8RHU1</accession>
<dbReference type="Pfam" id="PF17846">
    <property type="entry name" value="XRN_M"/>
    <property type="match status" value="2"/>
</dbReference>
<keyword evidence="1" id="KW-0540">Nuclease</keyword>
<dbReference type="InterPro" id="IPR041412">
    <property type="entry name" value="Xrn1_helical"/>
</dbReference>
<keyword evidence="3 7" id="KW-0269">Exonuclease</keyword>
<name>A0A5B8RHU1_9VIRU</name>
<dbReference type="PANTHER" id="PTHR12341:SF7">
    <property type="entry name" value="5'-3' EXORIBONUCLEASE 1"/>
    <property type="match status" value="1"/>
</dbReference>
<feature type="domain" description="Xrn1 helical" evidence="6">
    <location>
        <begin position="286"/>
        <end position="415"/>
    </location>
</feature>
<evidence type="ECO:0000256" key="4">
    <source>
        <dbReference type="ARBA" id="ARBA00038299"/>
    </source>
</evidence>
<organism evidence="7">
    <name type="scientific">Iridovirus Liz-CrIV</name>
    <dbReference type="NCBI Taxonomy" id="2594309"/>
    <lineage>
        <taxon>Viruses</taxon>
        <taxon>Varidnaviria</taxon>
        <taxon>Bamfordvirae</taxon>
        <taxon>Nucleocytoviricota</taxon>
        <taxon>Megaviricetes</taxon>
        <taxon>Pimascovirales</taxon>
        <taxon>Pimascovirales incertae sedis</taxon>
        <taxon>Iridoviridae</taxon>
    </lineage>
</organism>
<evidence type="ECO:0000259" key="5">
    <source>
        <dbReference type="Pfam" id="PF03159"/>
    </source>
</evidence>
<dbReference type="GO" id="GO:0000956">
    <property type="term" value="P:nuclear-transcribed mRNA catabolic process"/>
    <property type="evidence" value="ECO:0007669"/>
    <property type="project" value="TreeGrafter"/>
</dbReference>
<keyword evidence="2" id="KW-0378">Hydrolase</keyword>
<protein>
    <submittedName>
        <fullName evidence="7">Putative exonuclease II</fullName>
    </submittedName>
</protein>
<dbReference type="PANTHER" id="PTHR12341">
    <property type="entry name" value="5'-&gt;3' EXORIBONUCLEASE"/>
    <property type="match status" value="1"/>
</dbReference>
<dbReference type="EMBL" id="MN081869">
    <property type="protein sequence ID" value="QEA08181.1"/>
    <property type="molecule type" value="Genomic_DNA"/>
</dbReference>
<dbReference type="GO" id="GO:0004534">
    <property type="term" value="F:5'-3' RNA exonuclease activity"/>
    <property type="evidence" value="ECO:0007669"/>
    <property type="project" value="TreeGrafter"/>
</dbReference>
<comment type="similarity">
    <text evidence="4">Belongs to the 5'-3' exonuclease family.</text>
</comment>